<dbReference type="EC" id="2.3.2.27" evidence="3"/>
<dbReference type="GO" id="GO:0005509">
    <property type="term" value="F:calcium ion binding"/>
    <property type="evidence" value="ECO:0007669"/>
    <property type="project" value="UniProtKB-UniRule"/>
</dbReference>
<dbReference type="GO" id="GO:0023051">
    <property type="term" value="P:regulation of signaling"/>
    <property type="evidence" value="ECO:0007669"/>
    <property type="project" value="InterPro"/>
</dbReference>
<dbReference type="PANTHER" id="PTHR23007">
    <property type="entry name" value="CBL"/>
    <property type="match status" value="1"/>
</dbReference>
<accession>A0A5K3FMG9</accession>
<dbReference type="GO" id="GO:0008270">
    <property type="term" value="F:zinc ion binding"/>
    <property type="evidence" value="ECO:0007669"/>
    <property type="project" value="UniProtKB-KW"/>
</dbReference>
<dbReference type="InterPro" id="IPR024159">
    <property type="entry name" value="Cbl_PTB"/>
</dbReference>
<evidence type="ECO:0000256" key="3">
    <source>
        <dbReference type="RuleBase" id="RU367001"/>
    </source>
</evidence>
<dbReference type="InterPro" id="IPR024162">
    <property type="entry name" value="Adaptor_Cbl"/>
</dbReference>
<comment type="function">
    <text evidence="3">E3 ubiquitin-protein ligase which accepts ubiquitin from specific E2 ubiquitin-conjugating enzymes, and transfers it to substrates, generally promoting their degradation by the proteasome.</text>
</comment>
<dbReference type="Gene3D" id="3.30.505.10">
    <property type="entry name" value="SH2 domain"/>
    <property type="match status" value="1"/>
</dbReference>
<dbReference type="Pfam" id="PF02762">
    <property type="entry name" value="Cbl_N3"/>
    <property type="match status" value="1"/>
</dbReference>
<organism evidence="5">
    <name type="scientific">Mesocestoides corti</name>
    <name type="common">Flatworm</name>
    <dbReference type="NCBI Taxonomy" id="53468"/>
    <lineage>
        <taxon>Eukaryota</taxon>
        <taxon>Metazoa</taxon>
        <taxon>Spiralia</taxon>
        <taxon>Lophotrochozoa</taxon>
        <taxon>Platyhelminthes</taxon>
        <taxon>Cestoda</taxon>
        <taxon>Eucestoda</taxon>
        <taxon>Cyclophyllidea</taxon>
        <taxon>Mesocestoididae</taxon>
        <taxon>Mesocestoides</taxon>
    </lineage>
</organism>
<dbReference type="AlphaFoldDB" id="A0A5K3FMG9"/>
<sequence length="361" mass="41442">MSTLIQNPPFADAFGLVEKALKTVDSIRAKAKEKGHLGIRRKSIACENHFNDACVRLQRLRDQLTCVGAVMASDVKYQTYSEYLQYASKSLTSEMNEFVEYIKGKKKDYSRQQLCHYTSLFHHLAEEIKYLFPGGAFSLNQTFGKNSVQMWWNENFNSRVVVGRDDFSVRILKAFPVLRENIEAFMDSLCFSSPKYVSKYDLDIFTRLFWPWSHLVQVWTSLVGHPGYQKNGTFNTTIEALNEHRMTPGSYVFRISMSCNGYWSIGYVASDGKIVQVLCFGLPMIDYLYYGKQQGLYKFPNGKDWEDDLSAVSNLKTRVTVCEYDNDNTDSITCKICGVDLNDIQLEPCGHFVCKQCCKKM</sequence>
<evidence type="ECO:0000256" key="1">
    <source>
        <dbReference type="ARBA" id="ARBA00022723"/>
    </source>
</evidence>
<keyword evidence="2 3" id="KW-0106">Calcium</keyword>
<reference evidence="5" key="1">
    <citation type="submission" date="2019-11" db="UniProtKB">
        <authorList>
            <consortium name="WormBaseParasite"/>
        </authorList>
    </citation>
    <scope>IDENTIFICATION</scope>
</reference>
<dbReference type="UniPathway" id="UPA00143"/>
<feature type="domain" description="Cbl-PTB" evidence="4">
    <location>
        <begin position="1"/>
        <end position="311"/>
    </location>
</feature>
<dbReference type="InterPro" id="IPR011992">
    <property type="entry name" value="EF-hand-dom_pair"/>
</dbReference>
<dbReference type="InterPro" id="IPR014741">
    <property type="entry name" value="Adaptor_Cbl_EF_hand-like"/>
</dbReference>
<evidence type="ECO:0000313" key="5">
    <source>
        <dbReference type="WBParaSite" id="MCU_009475-RA"/>
    </source>
</evidence>
<dbReference type="InterPro" id="IPR036537">
    <property type="entry name" value="Adaptor_Cbl_N_dom_sf"/>
</dbReference>
<dbReference type="Pfam" id="PF02761">
    <property type="entry name" value="Cbl_N2"/>
    <property type="match status" value="1"/>
</dbReference>
<dbReference type="PANTHER" id="PTHR23007:SF11">
    <property type="entry name" value="E3 UBIQUITIN-PROTEIN LIGASE CBL"/>
    <property type="match status" value="1"/>
</dbReference>
<dbReference type="InterPro" id="IPR036860">
    <property type="entry name" value="SH2_dom_sf"/>
</dbReference>
<dbReference type="PROSITE" id="PS51506">
    <property type="entry name" value="CBL_PTB"/>
    <property type="match status" value="1"/>
</dbReference>
<dbReference type="SUPFAM" id="SSF47668">
    <property type="entry name" value="N-terminal domain of cbl (N-cbl)"/>
    <property type="match status" value="1"/>
</dbReference>
<comment type="catalytic activity">
    <reaction evidence="3">
        <text>S-ubiquitinyl-[E2 ubiquitin-conjugating enzyme]-L-cysteine + [acceptor protein]-L-lysine = [E2 ubiquitin-conjugating enzyme]-L-cysteine + N(6)-ubiquitinyl-[acceptor protein]-L-lysine.</text>
        <dbReference type="EC" id="2.3.2.27"/>
    </reaction>
</comment>
<protein>
    <recommendedName>
        <fullName evidence="3">E3 ubiquitin-protein ligase CBL</fullName>
        <ecNumber evidence="3">2.3.2.27</ecNumber>
    </recommendedName>
</protein>
<dbReference type="GO" id="GO:0005886">
    <property type="term" value="C:plasma membrane"/>
    <property type="evidence" value="ECO:0007669"/>
    <property type="project" value="TreeGrafter"/>
</dbReference>
<dbReference type="SUPFAM" id="SSF57850">
    <property type="entry name" value="RING/U-box"/>
    <property type="match status" value="1"/>
</dbReference>
<dbReference type="Gene3D" id="1.10.238.10">
    <property type="entry name" value="EF-hand"/>
    <property type="match status" value="1"/>
</dbReference>
<dbReference type="GO" id="GO:0007166">
    <property type="term" value="P:cell surface receptor signaling pathway"/>
    <property type="evidence" value="ECO:0007669"/>
    <property type="project" value="InterPro"/>
</dbReference>
<proteinExistence type="predicted"/>
<dbReference type="SUPFAM" id="SSF47473">
    <property type="entry name" value="EF-hand"/>
    <property type="match status" value="1"/>
</dbReference>
<keyword evidence="3" id="KW-0863">Zinc-finger</keyword>
<dbReference type="SUPFAM" id="SSF55550">
    <property type="entry name" value="SH2 domain"/>
    <property type="match status" value="1"/>
</dbReference>
<dbReference type="GO" id="GO:0017124">
    <property type="term" value="F:SH3 domain binding"/>
    <property type="evidence" value="ECO:0007669"/>
    <property type="project" value="TreeGrafter"/>
</dbReference>
<dbReference type="GO" id="GO:0061630">
    <property type="term" value="F:ubiquitin protein ligase activity"/>
    <property type="evidence" value="ECO:0007669"/>
    <property type="project" value="UniProtKB-EC"/>
</dbReference>
<keyword evidence="3" id="KW-0833">Ubl conjugation pathway</keyword>
<keyword evidence="3" id="KW-0808">Transferase</keyword>
<dbReference type="InterPro" id="IPR014742">
    <property type="entry name" value="Adaptor_Cbl_SH2-like"/>
</dbReference>
<name>A0A5K3FMG9_MESCO</name>
<evidence type="ECO:0000256" key="2">
    <source>
        <dbReference type="ARBA" id="ARBA00022837"/>
    </source>
</evidence>
<evidence type="ECO:0000259" key="4">
    <source>
        <dbReference type="PROSITE" id="PS51506"/>
    </source>
</evidence>
<keyword evidence="3" id="KW-0862">Zinc</keyword>
<dbReference type="WBParaSite" id="MCU_009475-RA">
    <property type="protein sequence ID" value="MCU_009475-RA"/>
    <property type="gene ID" value="MCU_009475"/>
</dbReference>
<dbReference type="GO" id="GO:0045121">
    <property type="term" value="C:membrane raft"/>
    <property type="evidence" value="ECO:0007669"/>
    <property type="project" value="TreeGrafter"/>
</dbReference>
<dbReference type="GO" id="GO:0016567">
    <property type="term" value="P:protein ubiquitination"/>
    <property type="evidence" value="ECO:0007669"/>
    <property type="project" value="UniProtKB-UniPathway"/>
</dbReference>
<dbReference type="GO" id="GO:0001784">
    <property type="term" value="F:phosphotyrosine residue binding"/>
    <property type="evidence" value="ECO:0007669"/>
    <property type="project" value="UniProtKB-UniRule"/>
</dbReference>
<keyword evidence="1 3" id="KW-0479">Metal-binding</keyword>
<comment type="pathway">
    <text evidence="3">Protein modification; protein ubiquitination.</text>
</comment>
<comment type="domain">
    <text evidence="3">The N-terminus is composed of the phosphotyrosine binding (PTB) domain, a short linker region and the RING-type zinc finger. The PTB domain, which is also called TKB (tyrosine kinase binding) domain, is composed of three different subdomains: a four-helix bundle (4H), a calcium-binding EF hand and a divergent SH2 domain.</text>
</comment>